<feature type="domain" description="C2HC/C3H-type" evidence="7">
    <location>
        <begin position="553"/>
        <end position="582"/>
    </location>
</feature>
<dbReference type="AlphaFoldDB" id="A0A7M7HFJ2"/>
<sequence length="589" mass="64282">MPGALRPVAVVCYICGRDFGSKSIGIHEPQCMKKWKAENSSLPKHQRRPPPRKPDLLPAVNGSSSQDIERFNQAALKSSQAQLLPCPNCGRTFLPDRLPVHLKSCKGGNAISKRRLESAGSVARSWSGPDTQTPRPPSRQDRPGTATLSRPSSVTLQQRKHVTVTPVKTPVGRQQSNTQGGAGFQPTPPPQKRRSQLTSTSQASSPQKPQTVVCFICGREFGSKSISIHEPQCMQKWKVQNSQLPKHLRRPPPKKPQALGQGQPMGVGAEAYNAIASQSASSQLAPCSRCGRTFALDRIEKHESICSVKSGTAPSRGKTPSEGNQQLSSSKSRSGPQSFQPSPPSKPRTLVCYICGREFGSKSLPIHEPQCLQKWKIQNSKLPKEHRKQLPRKPDASGGKSANEAAMDAANANLVACKKCGRTFNPDRIEKHQSICRPKTGTVLRPKTATLSLGKENQMNSSKSRTPKTPIPRRPITVVCYLCGREFGSKSISIHEPQCLKKWHIENDNLPKKLRRPEPVKPVVTVIPTTGNKSGGYNLDAMNEAAYKAAQANLVPCDICGRTFLPDRLMVHKKSCKPKKGSSLQGPVS</sequence>
<dbReference type="GeneID" id="100888783"/>
<keyword evidence="1" id="KW-0479">Metal-binding</keyword>
<accession>A0A7M7HFJ2</accession>
<organism evidence="8 9">
    <name type="scientific">Strongylocentrotus purpuratus</name>
    <name type="common">Purple sea urchin</name>
    <dbReference type="NCBI Taxonomy" id="7668"/>
    <lineage>
        <taxon>Eukaryota</taxon>
        <taxon>Metazoa</taxon>
        <taxon>Echinodermata</taxon>
        <taxon>Eleutherozoa</taxon>
        <taxon>Echinozoa</taxon>
        <taxon>Echinoidea</taxon>
        <taxon>Euechinoidea</taxon>
        <taxon>Echinacea</taxon>
        <taxon>Camarodonta</taxon>
        <taxon>Echinidea</taxon>
        <taxon>Strongylocentrotidae</taxon>
        <taxon>Strongylocentrotus</taxon>
    </lineage>
</organism>
<dbReference type="Proteomes" id="UP000007110">
    <property type="component" value="Unassembled WGS sequence"/>
</dbReference>
<dbReference type="OMA" id="WKLANPR"/>
<keyword evidence="4" id="KW-0862">Zinc</keyword>
<evidence type="ECO:0000256" key="3">
    <source>
        <dbReference type="ARBA" id="ARBA00022771"/>
    </source>
</evidence>
<dbReference type="PANTHER" id="PTHR13555">
    <property type="entry name" value="C2H2 ZINC FINGER CGI-62-RELATED"/>
    <property type="match status" value="1"/>
</dbReference>
<feature type="region of interest" description="Disordered" evidence="6">
    <location>
        <begin position="39"/>
        <end position="65"/>
    </location>
</feature>
<dbReference type="Gene3D" id="3.30.160.60">
    <property type="entry name" value="Classic Zinc Finger"/>
    <property type="match status" value="8"/>
</dbReference>
<evidence type="ECO:0000256" key="1">
    <source>
        <dbReference type="ARBA" id="ARBA00022723"/>
    </source>
</evidence>
<name>A0A7M7HFJ2_STRPU</name>
<keyword evidence="3 5" id="KW-0863">Zinc-finger</keyword>
<feature type="domain" description="C2HC/C3H-type" evidence="7">
    <location>
        <begin position="476"/>
        <end position="505"/>
    </location>
</feature>
<dbReference type="PROSITE" id="PS52027">
    <property type="entry name" value="ZF_C2HC_C3H"/>
    <property type="match status" value="8"/>
</dbReference>
<dbReference type="PANTHER" id="PTHR13555:SF66">
    <property type="entry name" value="ZINC FINGER PROTEIN 474"/>
    <property type="match status" value="1"/>
</dbReference>
<keyword evidence="9" id="KW-1185">Reference proteome</keyword>
<feature type="compositionally biased region" description="Polar residues" evidence="6">
    <location>
        <begin position="196"/>
        <end position="205"/>
    </location>
</feature>
<protein>
    <recommendedName>
        <fullName evidence="7">C2HC/C3H-type domain-containing protein</fullName>
    </recommendedName>
</protein>
<keyword evidence="2" id="KW-0677">Repeat</keyword>
<feature type="region of interest" description="Disordered" evidence="6">
    <location>
        <begin position="116"/>
        <end position="205"/>
    </location>
</feature>
<feature type="domain" description="C2HC/C3H-type" evidence="7">
    <location>
        <begin position="82"/>
        <end position="111"/>
    </location>
</feature>
<dbReference type="InterPro" id="IPR026319">
    <property type="entry name" value="ZC2HC1A/B-like"/>
</dbReference>
<evidence type="ECO:0000256" key="4">
    <source>
        <dbReference type="ARBA" id="ARBA00022833"/>
    </source>
</evidence>
<reference evidence="8" key="2">
    <citation type="submission" date="2021-01" db="UniProtKB">
        <authorList>
            <consortium name="EnsemblMetazoa"/>
        </authorList>
    </citation>
    <scope>IDENTIFICATION</scope>
</reference>
<feature type="domain" description="C2HC/C3H-type" evidence="7">
    <location>
        <begin position="348"/>
        <end position="377"/>
    </location>
</feature>
<evidence type="ECO:0000313" key="8">
    <source>
        <dbReference type="EnsemblMetazoa" id="XP_011671566"/>
    </source>
</evidence>
<dbReference type="InterPro" id="IPR049899">
    <property type="entry name" value="Znf_C2HC_C3H"/>
</dbReference>
<feature type="domain" description="C2HC/C3H-type" evidence="7">
    <location>
        <begin position="283"/>
        <end position="312"/>
    </location>
</feature>
<feature type="domain" description="C2HC/C3H-type" evidence="7">
    <location>
        <begin position="8"/>
        <end position="37"/>
    </location>
</feature>
<feature type="region of interest" description="Disordered" evidence="6">
    <location>
        <begin position="379"/>
        <end position="404"/>
    </location>
</feature>
<proteinExistence type="predicted"/>
<feature type="region of interest" description="Disordered" evidence="6">
    <location>
        <begin position="241"/>
        <end position="265"/>
    </location>
</feature>
<dbReference type="KEGG" id="spu:100888783"/>
<evidence type="ECO:0000256" key="2">
    <source>
        <dbReference type="ARBA" id="ARBA00022737"/>
    </source>
</evidence>
<dbReference type="InParanoid" id="A0A7M7HFJ2"/>
<evidence type="ECO:0000256" key="5">
    <source>
        <dbReference type="PROSITE-ProRule" id="PRU01371"/>
    </source>
</evidence>
<feature type="domain" description="C2HC/C3H-type" evidence="7">
    <location>
        <begin position="413"/>
        <end position="442"/>
    </location>
</feature>
<dbReference type="RefSeq" id="XP_011671566.2">
    <property type="nucleotide sequence ID" value="XM_011673264.2"/>
</dbReference>
<evidence type="ECO:0000256" key="6">
    <source>
        <dbReference type="SAM" id="MobiDB-lite"/>
    </source>
</evidence>
<evidence type="ECO:0000259" key="7">
    <source>
        <dbReference type="PROSITE" id="PS52027"/>
    </source>
</evidence>
<feature type="region of interest" description="Disordered" evidence="6">
    <location>
        <begin position="307"/>
        <end position="346"/>
    </location>
</feature>
<dbReference type="OrthoDB" id="265955at2759"/>
<dbReference type="Pfam" id="PF13913">
    <property type="entry name" value="zf-C2HC_2"/>
    <property type="match status" value="8"/>
</dbReference>
<feature type="compositionally biased region" description="Polar residues" evidence="6">
    <location>
        <begin position="146"/>
        <end position="157"/>
    </location>
</feature>
<dbReference type="GO" id="GO:0008270">
    <property type="term" value="F:zinc ion binding"/>
    <property type="evidence" value="ECO:0007669"/>
    <property type="project" value="UniProtKB-KW"/>
</dbReference>
<feature type="domain" description="C2HC/C3H-type" evidence="7">
    <location>
        <begin position="210"/>
        <end position="239"/>
    </location>
</feature>
<reference evidence="9" key="1">
    <citation type="submission" date="2015-02" db="EMBL/GenBank/DDBJ databases">
        <title>Genome sequencing for Strongylocentrotus purpuratus.</title>
        <authorList>
            <person name="Murali S."/>
            <person name="Liu Y."/>
            <person name="Vee V."/>
            <person name="English A."/>
            <person name="Wang M."/>
            <person name="Skinner E."/>
            <person name="Han Y."/>
            <person name="Muzny D.M."/>
            <person name="Worley K.C."/>
            <person name="Gibbs R.A."/>
        </authorList>
    </citation>
    <scope>NUCLEOTIDE SEQUENCE</scope>
</reference>
<dbReference type="EnsemblMetazoa" id="XM_011673264">
    <property type="protein sequence ID" value="XP_011671566"/>
    <property type="gene ID" value="LOC100888783"/>
</dbReference>
<feature type="compositionally biased region" description="Polar residues" evidence="6">
    <location>
        <begin position="321"/>
        <end position="331"/>
    </location>
</feature>
<evidence type="ECO:0000313" key="9">
    <source>
        <dbReference type="Proteomes" id="UP000007110"/>
    </source>
</evidence>